<keyword evidence="2" id="KW-1185">Reference proteome</keyword>
<sequence>MNDIQILLWATDELLETLSPGDYNSKITRNVMAHARLNAVQDDQLQLVAAAIKQLIEEANTFFAVLKRSEHINEHIAAMHIEPIRGEFLKMQAALKAV</sequence>
<evidence type="ECO:0000313" key="1">
    <source>
        <dbReference type="EMBL" id="KGR87424.1"/>
    </source>
</evidence>
<dbReference type="STRING" id="1220589.CD32_03775"/>
<comment type="caution">
    <text evidence="1">The sequence shown here is derived from an EMBL/GenBank/DDBJ whole genome shotgun (WGS) entry which is preliminary data.</text>
</comment>
<dbReference type="EMBL" id="JPVP01000047">
    <property type="protein sequence ID" value="KGR87424.1"/>
    <property type="molecule type" value="Genomic_DNA"/>
</dbReference>
<protein>
    <submittedName>
        <fullName evidence="1">Uncharacterized protein</fullName>
    </submittedName>
</protein>
<dbReference type="RefSeq" id="WP_036151388.1">
    <property type="nucleotide sequence ID" value="NZ_AVCX01000016.1"/>
</dbReference>
<dbReference type="Proteomes" id="UP000030437">
    <property type="component" value="Unassembled WGS sequence"/>
</dbReference>
<name>A0A0A3IRN2_9BACI</name>
<dbReference type="AlphaFoldDB" id="A0A0A3IRN2"/>
<gene>
    <name evidence="1" type="ORF">CD32_03775</name>
</gene>
<evidence type="ECO:0000313" key="2">
    <source>
        <dbReference type="Proteomes" id="UP000030437"/>
    </source>
</evidence>
<organism evidence="1 2">
    <name type="scientific">Lysinibacillus odysseyi 34hs-1 = NBRC 100172</name>
    <dbReference type="NCBI Taxonomy" id="1220589"/>
    <lineage>
        <taxon>Bacteria</taxon>
        <taxon>Bacillati</taxon>
        <taxon>Bacillota</taxon>
        <taxon>Bacilli</taxon>
        <taxon>Bacillales</taxon>
        <taxon>Bacillaceae</taxon>
        <taxon>Lysinibacillus</taxon>
    </lineage>
</organism>
<accession>A0A0A3IRN2</accession>
<proteinExistence type="predicted"/>
<reference evidence="1 2" key="1">
    <citation type="submission" date="2014-02" db="EMBL/GenBank/DDBJ databases">
        <title>Draft genome sequence of Lysinibacillus odysseyi NBRC 100172.</title>
        <authorList>
            <person name="Zhang F."/>
            <person name="Wang G."/>
            <person name="Zhang L."/>
        </authorList>
    </citation>
    <scope>NUCLEOTIDE SEQUENCE [LARGE SCALE GENOMIC DNA]</scope>
    <source>
        <strain evidence="1 2">NBRC 100172</strain>
    </source>
</reference>